<dbReference type="Proteomes" id="UP000075391">
    <property type="component" value="Unassembled WGS sequence"/>
</dbReference>
<name>A0A150WVY1_BDEBC</name>
<sequence>MKNFKNLLALSTFILSANAFAANDVVGEKTVTLPNGKGQALVSSRIVEEKLGRPYAVELKVSCGAAAPNWQTVQVADSESVCDVKPQSAKLSDDGKYITVLVRETDADSFNKLSTMADARQLGDMKPKCQKAGKEFKFSVEQYCQK</sequence>
<protein>
    <submittedName>
        <fullName evidence="2">Uncharacterized protein</fullName>
    </submittedName>
</protein>
<keyword evidence="1" id="KW-0732">Signal</keyword>
<dbReference type="AlphaFoldDB" id="A0A150WVY1"/>
<evidence type="ECO:0000313" key="2">
    <source>
        <dbReference type="EMBL" id="KYG70613.1"/>
    </source>
</evidence>
<dbReference type="RefSeq" id="WP_063242387.1">
    <property type="nucleotide sequence ID" value="NZ_LUKF01000001.1"/>
</dbReference>
<proteinExistence type="predicted"/>
<organism evidence="2 3">
    <name type="scientific">Bdellovibrio bacteriovorus</name>
    <dbReference type="NCBI Taxonomy" id="959"/>
    <lineage>
        <taxon>Bacteria</taxon>
        <taxon>Pseudomonadati</taxon>
        <taxon>Bdellovibrionota</taxon>
        <taxon>Bdellovibrionia</taxon>
        <taxon>Bdellovibrionales</taxon>
        <taxon>Pseudobdellovibrionaceae</taxon>
        <taxon>Bdellovibrio</taxon>
    </lineage>
</organism>
<dbReference type="EMBL" id="LUKF01000001">
    <property type="protein sequence ID" value="KYG70613.1"/>
    <property type="molecule type" value="Genomic_DNA"/>
</dbReference>
<comment type="caution">
    <text evidence="2">The sequence shown here is derived from an EMBL/GenBank/DDBJ whole genome shotgun (WGS) entry which is preliminary data.</text>
</comment>
<accession>A0A150WVY1</accession>
<dbReference type="OrthoDB" id="5293421at2"/>
<feature type="signal peptide" evidence="1">
    <location>
        <begin position="1"/>
        <end position="21"/>
    </location>
</feature>
<gene>
    <name evidence="2" type="ORF">AZI85_01360</name>
</gene>
<evidence type="ECO:0000313" key="3">
    <source>
        <dbReference type="Proteomes" id="UP000075391"/>
    </source>
</evidence>
<feature type="chain" id="PRO_5007573827" evidence="1">
    <location>
        <begin position="22"/>
        <end position="146"/>
    </location>
</feature>
<reference evidence="2 3" key="1">
    <citation type="submission" date="2016-03" db="EMBL/GenBank/DDBJ databases">
        <authorList>
            <person name="Ploux O."/>
        </authorList>
    </citation>
    <scope>NUCLEOTIDE SEQUENCE [LARGE SCALE GENOMIC DNA]</scope>
    <source>
        <strain evidence="2 3">BER2</strain>
    </source>
</reference>
<evidence type="ECO:0000256" key="1">
    <source>
        <dbReference type="SAM" id="SignalP"/>
    </source>
</evidence>